<evidence type="ECO:0000313" key="1">
    <source>
        <dbReference type="EMBL" id="GBP03110.1"/>
    </source>
</evidence>
<comment type="caution">
    <text evidence="1">The sequence shown here is derived from an EMBL/GenBank/DDBJ whole genome shotgun (WGS) entry which is preliminary data.</text>
</comment>
<gene>
    <name evidence="1" type="ORF">EVAR_60621_1</name>
</gene>
<reference evidence="1 2" key="1">
    <citation type="journal article" date="2019" name="Commun. Biol.">
        <title>The bagworm genome reveals a unique fibroin gene that provides high tensile strength.</title>
        <authorList>
            <person name="Kono N."/>
            <person name="Nakamura H."/>
            <person name="Ohtoshi R."/>
            <person name="Tomita M."/>
            <person name="Numata K."/>
            <person name="Arakawa K."/>
        </authorList>
    </citation>
    <scope>NUCLEOTIDE SEQUENCE [LARGE SCALE GENOMIC DNA]</scope>
</reference>
<dbReference type="AlphaFoldDB" id="A0A4C1SPK1"/>
<organism evidence="1 2">
    <name type="scientific">Eumeta variegata</name>
    <name type="common">Bagworm moth</name>
    <name type="synonym">Eumeta japonica</name>
    <dbReference type="NCBI Taxonomy" id="151549"/>
    <lineage>
        <taxon>Eukaryota</taxon>
        <taxon>Metazoa</taxon>
        <taxon>Ecdysozoa</taxon>
        <taxon>Arthropoda</taxon>
        <taxon>Hexapoda</taxon>
        <taxon>Insecta</taxon>
        <taxon>Pterygota</taxon>
        <taxon>Neoptera</taxon>
        <taxon>Endopterygota</taxon>
        <taxon>Lepidoptera</taxon>
        <taxon>Glossata</taxon>
        <taxon>Ditrysia</taxon>
        <taxon>Tineoidea</taxon>
        <taxon>Psychidae</taxon>
        <taxon>Oiketicinae</taxon>
        <taxon>Eumeta</taxon>
    </lineage>
</organism>
<protein>
    <submittedName>
        <fullName evidence="1">Uncharacterized protein</fullName>
    </submittedName>
</protein>
<accession>A0A4C1SPK1</accession>
<sequence>MNEYHDCINKSSSGLLQPFAATGAGMSLWLGSGLRHELMNDSEEEGLCSSQRIHRPQSVFYDCQFLPSVGTALPPLLQALQQLNFTAVLLRQLRSYPSLKHRVVLWMRLIVGCESGCASCDVTCTSRRPTGTLLCSPIYKADFGFISQRAIIGNS</sequence>
<dbReference type="Proteomes" id="UP000299102">
    <property type="component" value="Unassembled WGS sequence"/>
</dbReference>
<name>A0A4C1SPK1_EUMVA</name>
<proteinExistence type="predicted"/>
<keyword evidence="2" id="KW-1185">Reference proteome</keyword>
<evidence type="ECO:0000313" key="2">
    <source>
        <dbReference type="Proteomes" id="UP000299102"/>
    </source>
</evidence>
<dbReference type="EMBL" id="BGZK01003623">
    <property type="protein sequence ID" value="GBP03110.1"/>
    <property type="molecule type" value="Genomic_DNA"/>
</dbReference>